<dbReference type="CDD" id="cd06261">
    <property type="entry name" value="TM_PBP2"/>
    <property type="match status" value="1"/>
</dbReference>
<comment type="subcellular location">
    <subcellularLocation>
        <location evidence="1 8">Cell membrane</location>
        <topology evidence="1 8">Multi-pass membrane protein</topology>
    </subcellularLocation>
</comment>
<feature type="transmembrane region" description="Helical" evidence="8">
    <location>
        <begin position="85"/>
        <end position="113"/>
    </location>
</feature>
<dbReference type="RefSeq" id="WP_084720841.1">
    <property type="nucleotide sequence ID" value="NZ_BJYZ01000008.1"/>
</dbReference>
<accession>A0A512DND1</accession>
<feature type="transmembrane region" description="Helical" evidence="8">
    <location>
        <begin position="177"/>
        <end position="196"/>
    </location>
</feature>
<dbReference type="AlphaFoldDB" id="A0A512DND1"/>
<dbReference type="InterPro" id="IPR000515">
    <property type="entry name" value="MetI-like"/>
</dbReference>
<dbReference type="Pfam" id="PF00528">
    <property type="entry name" value="BPD_transp_1"/>
    <property type="match status" value="1"/>
</dbReference>
<dbReference type="PANTHER" id="PTHR42929:SF5">
    <property type="entry name" value="ABC TRANSPORTER PERMEASE PROTEIN"/>
    <property type="match status" value="1"/>
</dbReference>
<feature type="transmembrane region" description="Helical" evidence="8">
    <location>
        <begin position="40"/>
        <end position="65"/>
    </location>
</feature>
<dbReference type="SUPFAM" id="SSF161098">
    <property type="entry name" value="MetI-like"/>
    <property type="match status" value="1"/>
</dbReference>
<name>A0A512DND1_9PROT</name>
<evidence type="ECO:0000256" key="1">
    <source>
        <dbReference type="ARBA" id="ARBA00004651"/>
    </source>
</evidence>
<evidence type="ECO:0000313" key="11">
    <source>
        <dbReference type="Proteomes" id="UP000321523"/>
    </source>
</evidence>
<feature type="transmembrane region" description="Helical" evidence="8">
    <location>
        <begin position="120"/>
        <end position="142"/>
    </location>
</feature>
<evidence type="ECO:0000256" key="2">
    <source>
        <dbReference type="ARBA" id="ARBA00007069"/>
    </source>
</evidence>
<dbReference type="EMBL" id="BJYZ01000008">
    <property type="protein sequence ID" value="GEO37979.1"/>
    <property type="molecule type" value="Genomic_DNA"/>
</dbReference>
<keyword evidence="5 8" id="KW-0812">Transmembrane</keyword>
<keyword evidence="6 8" id="KW-1133">Transmembrane helix</keyword>
<dbReference type="PROSITE" id="PS50928">
    <property type="entry name" value="ABC_TM1"/>
    <property type="match status" value="1"/>
</dbReference>
<proteinExistence type="inferred from homology"/>
<keyword evidence="3 8" id="KW-0813">Transport</keyword>
<evidence type="ECO:0000256" key="3">
    <source>
        <dbReference type="ARBA" id="ARBA00022448"/>
    </source>
</evidence>
<evidence type="ECO:0000256" key="8">
    <source>
        <dbReference type="RuleBase" id="RU363032"/>
    </source>
</evidence>
<dbReference type="Proteomes" id="UP000321523">
    <property type="component" value="Unassembled WGS sequence"/>
</dbReference>
<evidence type="ECO:0000256" key="6">
    <source>
        <dbReference type="ARBA" id="ARBA00022989"/>
    </source>
</evidence>
<evidence type="ECO:0000259" key="9">
    <source>
        <dbReference type="PROSITE" id="PS50928"/>
    </source>
</evidence>
<evidence type="ECO:0000313" key="10">
    <source>
        <dbReference type="EMBL" id="GEO37979.1"/>
    </source>
</evidence>
<evidence type="ECO:0000256" key="7">
    <source>
        <dbReference type="ARBA" id="ARBA00023136"/>
    </source>
</evidence>
<comment type="caution">
    <text evidence="10">The sequence shown here is derived from an EMBL/GenBank/DDBJ whole genome shotgun (WGS) entry which is preliminary data.</text>
</comment>
<dbReference type="GO" id="GO:0005886">
    <property type="term" value="C:plasma membrane"/>
    <property type="evidence" value="ECO:0007669"/>
    <property type="project" value="UniProtKB-SubCell"/>
</dbReference>
<keyword evidence="7 8" id="KW-0472">Membrane</keyword>
<sequence>MTMDIPVQGAHGLGRPAAARPHSGELAADSRSEQRRILGLSLPSLLLVTALLLIPVGWLFGLSFFKRGVFTFDHYLRMVEHSSYIAIFQTTFSLSILVTLICVLLGYPVAYLLAQLPRRWATLGMALVILPFWTSLLVRTYAWLVLLQRTGVINTTLISAGIIDEPLQLVHNYTGTVIGMTHIMLPFLILPLYASIKAIDMDYVRAASNLGASPTQAFLKIFLPLSLPGLIAGSLLVFIICLGFYVTPQILGGGRVTTVSMKIQQNIGMYFDWGAGSALGVALLVFVGLIFLVAHRLAGLERMFKG</sequence>
<evidence type="ECO:0000256" key="4">
    <source>
        <dbReference type="ARBA" id="ARBA00022475"/>
    </source>
</evidence>
<comment type="similarity">
    <text evidence="2">Belongs to the binding-protein-dependent transport system permease family. CysTW subfamily.</text>
</comment>
<protein>
    <submittedName>
        <fullName evidence="10">ABC transporter permease</fullName>
    </submittedName>
</protein>
<organism evidence="10 11">
    <name type="scientific">Skermanella aerolata</name>
    <dbReference type="NCBI Taxonomy" id="393310"/>
    <lineage>
        <taxon>Bacteria</taxon>
        <taxon>Pseudomonadati</taxon>
        <taxon>Pseudomonadota</taxon>
        <taxon>Alphaproteobacteria</taxon>
        <taxon>Rhodospirillales</taxon>
        <taxon>Azospirillaceae</taxon>
        <taxon>Skermanella</taxon>
    </lineage>
</organism>
<feature type="transmembrane region" description="Helical" evidence="8">
    <location>
        <begin position="217"/>
        <end position="247"/>
    </location>
</feature>
<reference evidence="10 11" key="1">
    <citation type="submission" date="2019-07" db="EMBL/GenBank/DDBJ databases">
        <title>Whole genome shotgun sequence of Skermanella aerolata NBRC 106429.</title>
        <authorList>
            <person name="Hosoyama A."/>
            <person name="Uohara A."/>
            <person name="Ohji S."/>
            <person name="Ichikawa N."/>
        </authorList>
    </citation>
    <scope>NUCLEOTIDE SEQUENCE [LARGE SCALE GENOMIC DNA]</scope>
    <source>
        <strain evidence="10 11">NBRC 106429</strain>
    </source>
</reference>
<feature type="transmembrane region" description="Helical" evidence="8">
    <location>
        <begin position="267"/>
        <end position="294"/>
    </location>
</feature>
<dbReference type="Gene3D" id="1.10.3720.10">
    <property type="entry name" value="MetI-like"/>
    <property type="match status" value="1"/>
</dbReference>
<keyword evidence="11" id="KW-1185">Reference proteome</keyword>
<evidence type="ECO:0000256" key="5">
    <source>
        <dbReference type="ARBA" id="ARBA00022692"/>
    </source>
</evidence>
<gene>
    <name evidence="10" type="ORF">SAE02_21270</name>
</gene>
<feature type="domain" description="ABC transmembrane type-1" evidence="9">
    <location>
        <begin position="88"/>
        <end position="294"/>
    </location>
</feature>
<dbReference type="PANTHER" id="PTHR42929">
    <property type="entry name" value="INNER MEMBRANE ABC TRANSPORTER PERMEASE PROTEIN YDCU-RELATED-RELATED"/>
    <property type="match status" value="1"/>
</dbReference>
<keyword evidence="4" id="KW-1003">Cell membrane</keyword>
<dbReference type="InterPro" id="IPR035906">
    <property type="entry name" value="MetI-like_sf"/>
</dbReference>
<dbReference type="GO" id="GO:0055085">
    <property type="term" value="P:transmembrane transport"/>
    <property type="evidence" value="ECO:0007669"/>
    <property type="project" value="InterPro"/>
</dbReference>
<dbReference type="OrthoDB" id="7915284at2"/>